<proteinExistence type="predicted"/>
<evidence type="ECO:0000256" key="1">
    <source>
        <dbReference type="ARBA" id="ARBA00004123"/>
    </source>
</evidence>
<dbReference type="AlphaFoldDB" id="A0A1I7V7L8"/>
<dbReference type="KEGG" id="loa:LOAG_11481"/>
<keyword evidence="5" id="KW-0862">Zinc</keyword>
<evidence type="ECO:0000313" key="11">
    <source>
        <dbReference type="WBParaSite" id="EN70_10764"/>
    </source>
</evidence>
<feature type="domain" description="C2H2-type" evidence="8">
    <location>
        <begin position="116"/>
        <end position="144"/>
    </location>
</feature>
<accession>A0A1S0TNH7</accession>
<keyword evidence="3" id="KW-0677">Repeat</keyword>
<dbReference type="RefSeq" id="XP_003147047.2">
    <property type="nucleotide sequence ID" value="XM_003146999.2"/>
</dbReference>
<dbReference type="InterPro" id="IPR013087">
    <property type="entry name" value="Znf_C2H2_type"/>
</dbReference>
<reference evidence="9 10" key="1">
    <citation type="submission" date="2012-04" db="EMBL/GenBank/DDBJ databases">
        <title>The Genome Sequence of Loa loa.</title>
        <authorList>
            <consortium name="The Broad Institute Genome Sequencing Platform"/>
            <consortium name="Broad Institute Genome Sequencing Center for Infectious Disease"/>
            <person name="Nutman T.B."/>
            <person name="Fink D.L."/>
            <person name="Russ C."/>
            <person name="Young S."/>
            <person name="Zeng Q."/>
            <person name="Gargeya S."/>
            <person name="Alvarado L."/>
            <person name="Berlin A."/>
            <person name="Chapman S.B."/>
            <person name="Chen Z."/>
            <person name="Freedman E."/>
            <person name="Gellesch M."/>
            <person name="Goldberg J."/>
            <person name="Griggs A."/>
            <person name="Gujja S."/>
            <person name="Heilman E.R."/>
            <person name="Heiman D."/>
            <person name="Howarth C."/>
            <person name="Mehta T."/>
            <person name="Neiman D."/>
            <person name="Pearson M."/>
            <person name="Roberts A."/>
            <person name="Saif S."/>
            <person name="Shea T."/>
            <person name="Shenoy N."/>
            <person name="Sisk P."/>
            <person name="Stolte C."/>
            <person name="Sykes S."/>
            <person name="White J."/>
            <person name="Yandava C."/>
            <person name="Haas B."/>
            <person name="Henn M.R."/>
            <person name="Nusbaum C."/>
            <person name="Birren B."/>
        </authorList>
    </citation>
    <scope>NUCLEOTIDE SEQUENCE [LARGE SCALE GENOMIC DNA]</scope>
</reference>
<evidence type="ECO:0000256" key="2">
    <source>
        <dbReference type="ARBA" id="ARBA00022723"/>
    </source>
</evidence>
<keyword evidence="6" id="KW-0539">Nucleus</keyword>
<dbReference type="OrthoDB" id="8114442at2759"/>
<evidence type="ECO:0000256" key="4">
    <source>
        <dbReference type="ARBA" id="ARBA00022771"/>
    </source>
</evidence>
<evidence type="ECO:0000313" key="10">
    <source>
        <dbReference type="Proteomes" id="UP000095285"/>
    </source>
</evidence>
<dbReference type="STRING" id="7209.A0A1I7V7L8"/>
<evidence type="ECO:0000259" key="8">
    <source>
        <dbReference type="PROSITE" id="PS50157"/>
    </source>
</evidence>
<organism evidence="10 11">
    <name type="scientific">Loa loa</name>
    <name type="common">Eye worm</name>
    <name type="synonym">Filaria loa</name>
    <dbReference type="NCBI Taxonomy" id="7209"/>
    <lineage>
        <taxon>Eukaryota</taxon>
        <taxon>Metazoa</taxon>
        <taxon>Ecdysozoa</taxon>
        <taxon>Nematoda</taxon>
        <taxon>Chromadorea</taxon>
        <taxon>Rhabditida</taxon>
        <taxon>Spirurina</taxon>
        <taxon>Spiruromorpha</taxon>
        <taxon>Filarioidea</taxon>
        <taxon>Onchocercidae</taxon>
        <taxon>Loa</taxon>
    </lineage>
</organism>
<accession>A0A1I7V7L8</accession>
<dbReference type="Proteomes" id="UP000095285">
    <property type="component" value="Unassembled WGS sequence"/>
</dbReference>
<dbReference type="GO" id="GO:0005634">
    <property type="term" value="C:nucleus"/>
    <property type="evidence" value="ECO:0007669"/>
    <property type="project" value="UniProtKB-SubCell"/>
</dbReference>
<keyword evidence="10" id="KW-1185">Reference proteome</keyword>
<dbReference type="PROSITE" id="PS50157">
    <property type="entry name" value="ZINC_FINGER_C2H2_2"/>
    <property type="match status" value="2"/>
</dbReference>
<sequence>MGNLLLLAEVASKVPKAEVAAKNTDEFDGQNLTVKMNLTVKEESVKQKSTERLAGKKSKKKKLQCGVCGQIMTNMKRHMMTHTDEKPHSCPICKKNFPRSDKMKEHMRTHTGVKPYVCPVCRKSFSQLHHRKYHIERTHAGVKPYSLFDVQ</sequence>
<dbReference type="WBParaSite" id="EN70_10764">
    <property type="protein sequence ID" value="EN70_10764"/>
    <property type="gene ID" value="EN70_10764"/>
</dbReference>
<dbReference type="FunFam" id="3.30.160.60:FF:000512">
    <property type="entry name" value="zinc finger protein 197 isoform X1"/>
    <property type="match status" value="1"/>
</dbReference>
<dbReference type="InterPro" id="IPR036236">
    <property type="entry name" value="Znf_C2H2_sf"/>
</dbReference>
<reference evidence="11" key="2">
    <citation type="submission" date="2016-11" db="UniProtKB">
        <authorList>
            <consortium name="WormBaseParasite"/>
        </authorList>
    </citation>
    <scope>IDENTIFICATION</scope>
</reference>
<dbReference type="PANTHER" id="PTHR23235">
    <property type="entry name" value="KRUEPPEL-LIKE TRANSCRIPTION FACTOR"/>
    <property type="match status" value="1"/>
</dbReference>
<comment type="subcellular location">
    <subcellularLocation>
        <location evidence="1">Nucleus</location>
    </subcellularLocation>
</comment>
<gene>
    <name evidence="9 11" type="ORF">LOAG_11481</name>
</gene>
<dbReference type="SMART" id="SM00355">
    <property type="entry name" value="ZnF_C2H2"/>
    <property type="match status" value="3"/>
</dbReference>
<evidence type="ECO:0000313" key="9">
    <source>
        <dbReference type="EMBL" id="EFO17022.2"/>
    </source>
</evidence>
<evidence type="ECO:0000256" key="7">
    <source>
        <dbReference type="PROSITE-ProRule" id="PRU00042"/>
    </source>
</evidence>
<evidence type="ECO:0000256" key="6">
    <source>
        <dbReference type="ARBA" id="ARBA00023242"/>
    </source>
</evidence>
<feature type="domain" description="C2H2-type" evidence="8">
    <location>
        <begin position="88"/>
        <end position="115"/>
    </location>
</feature>
<dbReference type="GO" id="GO:0000122">
    <property type="term" value="P:negative regulation of transcription by RNA polymerase II"/>
    <property type="evidence" value="ECO:0007669"/>
    <property type="project" value="UniProtKB-ARBA"/>
</dbReference>
<dbReference type="GeneID" id="9948938"/>
<protein>
    <submittedName>
        <fullName evidence="9 11">Zinc finger protein</fullName>
    </submittedName>
</protein>
<keyword evidence="4 7" id="KW-0863">Zinc-finger</keyword>
<dbReference type="CTD" id="9948938"/>
<dbReference type="FunFam" id="3.30.160.60:FF:000446">
    <property type="entry name" value="Zinc finger protein"/>
    <property type="match status" value="1"/>
</dbReference>
<dbReference type="EMBL" id="JH712138">
    <property type="protein sequence ID" value="EFO17022.2"/>
    <property type="molecule type" value="Genomic_DNA"/>
</dbReference>
<dbReference type="SUPFAM" id="SSF57667">
    <property type="entry name" value="beta-beta-alpha zinc fingers"/>
    <property type="match status" value="1"/>
</dbReference>
<dbReference type="GO" id="GO:0008270">
    <property type="term" value="F:zinc ion binding"/>
    <property type="evidence" value="ECO:0007669"/>
    <property type="project" value="UniProtKB-KW"/>
</dbReference>
<evidence type="ECO:0000256" key="5">
    <source>
        <dbReference type="ARBA" id="ARBA00022833"/>
    </source>
</evidence>
<dbReference type="InParanoid" id="A0A1I7V7L8"/>
<dbReference type="eggNOG" id="KOG1721">
    <property type="taxonomic scope" value="Eukaryota"/>
</dbReference>
<dbReference type="Pfam" id="PF00096">
    <property type="entry name" value="zf-C2H2"/>
    <property type="match status" value="2"/>
</dbReference>
<dbReference type="OMA" id="YHIERTH"/>
<evidence type="ECO:0000256" key="3">
    <source>
        <dbReference type="ARBA" id="ARBA00022737"/>
    </source>
</evidence>
<keyword evidence="2" id="KW-0479">Metal-binding</keyword>
<dbReference type="Gene3D" id="3.30.160.60">
    <property type="entry name" value="Classic Zinc Finger"/>
    <property type="match status" value="3"/>
</dbReference>
<name>A0A1I7V7L8_LOALO</name>
<dbReference type="PROSITE" id="PS00028">
    <property type="entry name" value="ZINC_FINGER_C2H2_1"/>
    <property type="match status" value="2"/>
</dbReference>